<accession>A0ACB8EW97</accession>
<gene>
    <name evidence="1" type="ORF">K3G42_012967</name>
</gene>
<dbReference type="Proteomes" id="UP000827872">
    <property type="component" value="Linkage Group LG15"/>
</dbReference>
<proteinExistence type="predicted"/>
<protein>
    <submittedName>
        <fullName evidence="1">Uncharacterized protein</fullName>
    </submittedName>
</protein>
<evidence type="ECO:0000313" key="1">
    <source>
        <dbReference type="EMBL" id="KAH7997047.1"/>
    </source>
</evidence>
<sequence>MARETILRGCEKLINFLQRAPDDILNDAVAQGIISGGDYVALNELLDPEEKVRKLLVRVQLKGEKTCFQFLEGIRSRFPDLPPDLWPPGNDPLRGQKQDRKIPCLQLCE</sequence>
<dbReference type="EMBL" id="CM037628">
    <property type="protein sequence ID" value="KAH7997047.1"/>
    <property type="molecule type" value="Genomic_DNA"/>
</dbReference>
<reference evidence="1" key="1">
    <citation type="submission" date="2021-08" db="EMBL/GenBank/DDBJ databases">
        <title>The first chromosome-level gecko genome reveals the dynamic sex chromosomes of Neotropical dwarf geckos (Sphaerodactylidae: Sphaerodactylus).</title>
        <authorList>
            <person name="Pinto B.J."/>
            <person name="Keating S.E."/>
            <person name="Gamble T."/>
        </authorList>
    </citation>
    <scope>NUCLEOTIDE SEQUENCE</scope>
    <source>
        <strain evidence="1">TG3544</strain>
    </source>
</reference>
<evidence type="ECO:0000313" key="2">
    <source>
        <dbReference type="Proteomes" id="UP000827872"/>
    </source>
</evidence>
<organism evidence="1 2">
    <name type="scientific">Sphaerodactylus townsendi</name>
    <dbReference type="NCBI Taxonomy" id="933632"/>
    <lineage>
        <taxon>Eukaryota</taxon>
        <taxon>Metazoa</taxon>
        <taxon>Chordata</taxon>
        <taxon>Craniata</taxon>
        <taxon>Vertebrata</taxon>
        <taxon>Euteleostomi</taxon>
        <taxon>Lepidosauria</taxon>
        <taxon>Squamata</taxon>
        <taxon>Bifurcata</taxon>
        <taxon>Gekkota</taxon>
        <taxon>Sphaerodactylidae</taxon>
        <taxon>Sphaerodactylus</taxon>
    </lineage>
</organism>
<comment type="caution">
    <text evidence="1">The sequence shown here is derived from an EMBL/GenBank/DDBJ whole genome shotgun (WGS) entry which is preliminary data.</text>
</comment>
<name>A0ACB8EW97_9SAUR</name>
<keyword evidence="2" id="KW-1185">Reference proteome</keyword>